<feature type="region of interest" description="Disordered" evidence="1">
    <location>
        <begin position="498"/>
        <end position="544"/>
    </location>
</feature>
<organism evidence="3 4">
    <name type="scientific">Brassica napus</name>
    <name type="common">Rape</name>
    <dbReference type="NCBI Taxonomy" id="3708"/>
    <lineage>
        <taxon>Eukaryota</taxon>
        <taxon>Viridiplantae</taxon>
        <taxon>Streptophyta</taxon>
        <taxon>Embryophyta</taxon>
        <taxon>Tracheophyta</taxon>
        <taxon>Spermatophyta</taxon>
        <taxon>Magnoliopsida</taxon>
        <taxon>eudicotyledons</taxon>
        <taxon>Gunneridae</taxon>
        <taxon>Pentapetalae</taxon>
        <taxon>rosids</taxon>
        <taxon>malvids</taxon>
        <taxon>Brassicales</taxon>
        <taxon>Brassicaceae</taxon>
        <taxon>Brassiceae</taxon>
        <taxon>Brassica</taxon>
    </lineage>
</organism>
<accession>A0A078HN84</accession>
<dbReference type="OMA" id="INEIFAC"/>
<dbReference type="AlphaFoldDB" id="A0A078HN84"/>
<gene>
    <name evidence="3" type="primary">BnaC01g34850D</name>
    <name evidence="3" type="ORF">GSBRNA2T00067135001</name>
</gene>
<evidence type="ECO:0000256" key="2">
    <source>
        <dbReference type="SAM" id="Phobius"/>
    </source>
</evidence>
<sequence length="644" mass="71499">MGLRGIMKCSEYSSLPDTDIEAPFRSSFPDAGGVEARRRRLYSSSSSPLFILCSSSVSYFVVIKLSSLFHTSMCLFSKEIRSPCSSFTSFGLHRNLDDFVTSRSRVVCQEALKMIFISSNIELQIYGLKLVSLRTYECTGSTQSVGELTGSVRLSPVATIPRLTVATAPPLTVDAELTRFGRLSSTAYPSPPIETTSPPWVYRLPYLERVTVSRVLVPPSHCVFASPNRKEAPRIHLARELDCSDGIKPPPPDAQRPSPNADSRSIMFFKFVVSSALSLSSIIFRVTVKVKAIPVSDLSTGLRFSLGFSESYGYRYGNIGVLPLSLTSAPIPPLNISFNYLNMSSVSFFMKLYLPQYEDITLWCTNFLSKYEVIWTFAFVVLVSIISAVRSPAVYVKILQTDLVNGMWFKAFKIGGFGWSIYGKGEACDSQGSCISLSASSSLANEAGKMIEALQSAKTRRLSSLQLILDSIVLFSAMRSWLDMIKITCASSTKDKVQSKRRKLDDHSAQSSTSVPGEDDLGSRPVGVKAAKAKDKRSVSKPALEEEGREFQSLWEIRQKDFALKEQLNKQKLLDRLIAKTEPLSELELALKNKLINEIFACVYRDGLNWNMTNDAVWQVGHKKQIGLWSDTSRVVLDSKLVTQ</sequence>
<proteinExistence type="predicted"/>
<name>A0A078HN84_BRANA</name>
<reference evidence="3 4" key="1">
    <citation type="journal article" date="2014" name="Science">
        <title>Plant genetics. Early allopolyploid evolution in the post-Neolithic Brassica napus oilseed genome.</title>
        <authorList>
            <person name="Chalhoub B."/>
            <person name="Denoeud F."/>
            <person name="Liu S."/>
            <person name="Parkin I.A."/>
            <person name="Tang H."/>
            <person name="Wang X."/>
            <person name="Chiquet J."/>
            <person name="Belcram H."/>
            <person name="Tong C."/>
            <person name="Samans B."/>
            <person name="Correa M."/>
            <person name="Da Silva C."/>
            <person name="Just J."/>
            <person name="Falentin C."/>
            <person name="Koh C.S."/>
            <person name="Le Clainche I."/>
            <person name="Bernard M."/>
            <person name="Bento P."/>
            <person name="Noel B."/>
            <person name="Labadie K."/>
            <person name="Alberti A."/>
            <person name="Charles M."/>
            <person name="Arnaud D."/>
            <person name="Guo H."/>
            <person name="Daviaud C."/>
            <person name="Alamery S."/>
            <person name="Jabbari K."/>
            <person name="Zhao M."/>
            <person name="Edger P.P."/>
            <person name="Chelaifa H."/>
            <person name="Tack D."/>
            <person name="Lassalle G."/>
            <person name="Mestiri I."/>
            <person name="Schnel N."/>
            <person name="Le Paslier M.C."/>
            <person name="Fan G."/>
            <person name="Renault V."/>
            <person name="Bayer P.E."/>
            <person name="Golicz A.A."/>
            <person name="Manoli S."/>
            <person name="Lee T.H."/>
            <person name="Thi V.H."/>
            <person name="Chalabi S."/>
            <person name="Hu Q."/>
            <person name="Fan C."/>
            <person name="Tollenaere R."/>
            <person name="Lu Y."/>
            <person name="Battail C."/>
            <person name="Shen J."/>
            <person name="Sidebottom C.H."/>
            <person name="Wang X."/>
            <person name="Canaguier A."/>
            <person name="Chauveau A."/>
            <person name="Berard A."/>
            <person name="Deniot G."/>
            <person name="Guan M."/>
            <person name="Liu Z."/>
            <person name="Sun F."/>
            <person name="Lim Y.P."/>
            <person name="Lyons E."/>
            <person name="Town C.D."/>
            <person name="Bancroft I."/>
            <person name="Wang X."/>
            <person name="Meng J."/>
            <person name="Ma J."/>
            <person name="Pires J.C."/>
            <person name="King G.J."/>
            <person name="Brunel D."/>
            <person name="Delourme R."/>
            <person name="Renard M."/>
            <person name="Aury J.M."/>
            <person name="Adams K.L."/>
            <person name="Batley J."/>
            <person name="Snowdon R.J."/>
            <person name="Tost J."/>
            <person name="Edwards D."/>
            <person name="Zhou Y."/>
            <person name="Hua W."/>
            <person name="Sharpe A.G."/>
            <person name="Paterson A.H."/>
            <person name="Guan C."/>
            <person name="Wincker P."/>
        </authorList>
    </citation>
    <scope>NUCLEOTIDE SEQUENCE [LARGE SCALE GENOMIC DNA]</scope>
    <source>
        <strain evidence="4">cv. Darmor-bzh</strain>
    </source>
</reference>
<dbReference type="EMBL" id="LK032438">
    <property type="protein sequence ID" value="CDY39021.1"/>
    <property type="molecule type" value="Genomic_DNA"/>
</dbReference>
<keyword evidence="2" id="KW-0472">Membrane</keyword>
<evidence type="ECO:0000313" key="4">
    <source>
        <dbReference type="Proteomes" id="UP000028999"/>
    </source>
</evidence>
<feature type="compositionally biased region" description="Basic and acidic residues" evidence="1">
    <location>
        <begin position="498"/>
        <end position="508"/>
    </location>
</feature>
<dbReference type="Proteomes" id="UP000028999">
    <property type="component" value="Unassembled WGS sequence"/>
</dbReference>
<feature type="transmembrane region" description="Helical" evidence="2">
    <location>
        <begin position="47"/>
        <end position="69"/>
    </location>
</feature>
<keyword evidence="4" id="KW-1185">Reference proteome</keyword>
<evidence type="ECO:0000313" key="3">
    <source>
        <dbReference type="EMBL" id="CDY39021.1"/>
    </source>
</evidence>
<keyword evidence="2" id="KW-0812">Transmembrane</keyword>
<keyword evidence="2" id="KW-1133">Transmembrane helix</keyword>
<protein>
    <submittedName>
        <fullName evidence="3">BnaC01g34850D protein</fullName>
    </submittedName>
</protein>
<dbReference type="PaxDb" id="3708-A0A078HN84"/>
<feature type="compositionally biased region" description="Basic and acidic residues" evidence="1">
    <location>
        <begin position="532"/>
        <end position="544"/>
    </location>
</feature>
<evidence type="ECO:0000256" key="1">
    <source>
        <dbReference type="SAM" id="MobiDB-lite"/>
    </source>
</evidence>
<dbReference type="Gramene" id="CDY39021">
    <property type="protein sequence ID" value="CDY39021"/>
    <property type="gene ID" value="GSBRNA2T00067135001"/>
</dbReference>